<sequence>MTLETGMATFTAMGVRRRRKRSSQRIAPVAFPRIDGSFIAAATVMMIAYYPVITASKNGQGPNTAYIISSSRVAAEWHLRRQTRTTSTSILSSSAGSQHRPTLSTEPTARKSSCPRHSIMPDDFSSQQHERLASAPSWGKAEDIRPPSALESALWKFPSLALHAHAGLVNLTGSVAGGVVSGFRDVISPAALASAATITGTVGQVMGTAPMPKGGWGGGSEIQTDEGVEDLSDLYGQDEDNFLQDTDSEDSYAPAHRYDDSAELVVWADGGVYPPPTEPESEAREDSPAMSQLQRDVARILGWTTSSSPRAREPALQDQAGRGAEGGPGESQAVGSDVQGGKGRQAVERDRETIAQVRRIAAGLLGRFLRVGFLTYRLVVAGAVGIVRSPYQRCLRLLHVLGAAFEGMLVSVVLLGTTASNSMRRILRAPVRGLPSPNVCQRLATSFTRFLHAHCPGLLAHPIFYGGPFPWQWKLGRSILRRSSSSADGAAGLPPLAVLLRDLGGAVVSSQGQAGRRRPRDKRQERSQPHLHRHTPLWSLPQHVKDDWSKSTLQIDASSREWADMPVPPPPSPRLDLISPVEENKLPLAVVQEKGDRSLRKEVRTALKRHEEERAATPSGPPRPTGGSSPSSPTAAKATGSGRNEATATATDPARQEETSSYKGPELFTSYFPLELEDFIAEDVARMGSTAGYRVAASTAAQVGGTSAKEESSRSVSGEEAHVSLGAEKHARTGPSEKTSVSTANRHVSVDLPANPPFPASTSDGNFDKSKLKELAQKESEADAVRAAGDSAYGRILADLNTQPMPVTEEVEDAPPGLNFALPYAASIPSLERMDQRMVALAVESALTVQSKSQLWRYIEEIGISPLLAAIKKDFENDGGGSVEEADMDDSSHGDSNIASPYSLFPSSVSPVAPSPAFPALDDRQAGDTHVLRVEAVEAILHLMEVARDLRVLRAAFEEGPGLAPVVGVEVVADLIDLIEEPLLLLMPRIIRPRNDELLYRGQRAAVEVLFQLVLASDKAISLAQKDGRLWNALQQMTADGMYAAGSPTFATCHKLLAALGHNEWRPRQPGQRGLRILSFDGGGTRGVLSVALLKQVMKRVGKDVFETFDVICGTSTGGILAVLFGIERRTVDEAEALYDKLVSKIFASSPLIQTTKLLLRTSYYDEVVWEQVLQDMLGDNLMIDSMGEGPLSPKVFCASLSLKTNPASLYIWRNYAYGPDHEPKHSGSFRVMVRDALRATTAAPTFFSPLEREDAKYCDGAFLANNPTAVALNEVRTLYPGVPVECVVSIGTGVHVDNRKADGGYGWEGIVNDLINCATNTEVTHQTLSAFLPKSKYYRFNPQTEFFPLDETKPERLARMKSIAREYFWQSENKERMNELVHLLKKGTSPLPHLRSSLRP</sequence>
<feature type="region of interest" description="Disordered" evidence="5">
    <location>
        <begin position="269"/>
        <end position="291"/>
    </location>
</feature>
<feature type="compositionally biased region" description="Basic and acidic residues" evidence="5">
    <location>
        <begin position="606"/>
        <end position="615"/>
    </location>
</feature>
<feature type="short sequence motif" description="DGA/G" evidence="4">
    <location>
        <begin position="1260"/>
        <end position="1262"/>
    </location>
</feature>
<dbReference type="PANTHER" id="PTHR24185:SF1">
    <property type="entry name" value="CALCIUM-INDEPENDENT PHOSPHOLIPASE A2-GAMMA"/>
    <property type="match status" value="1"/>
</dbReference>
<keyword evidence="6" id="KW-0812">Transmembrane</keyword>
<evidence type="ECO:0000313" key="9">
    <source>
        <dbReference type="Proteomes" id="UP000019335"/>
    </source>
</evidence>
<dbReference type="InterPro" id="IPR002641">
    <property type="entry name" value="PNPLA_dom"/>
</dbReference>
<dbReference type="Pfam" id="PF01734">
    <property type="entry name" value="Patatin"/>
    <property type="match status" value="1"/>
</dbReference>
<proteinExistence type="predicted"/>
<dbReference type="Proteomes" id="UP000019335">
    <property type="component" value="Chromosome 1"/>
</dbReference>
<keyword evidence="3 4" id="KW-0443">Lipid metabolism</keyword>
<dbReference type="GO" id="GO:0006631">
    <property type="term" value="P:fatty acid metabolic process"/>
    <property type="evidence" value="ECO:0007669"/>
    <property type="project" value="TreeGrafter"/>
</dbReference>
<dbReference type="GO" id="GO:0016020">
    <property type="term" value="C:membrane"/>
    <property type="evidence" value="ECO:0007669"/>
    <property type="project" value="TreeGrafter"/>
</dbReference>
<feature type="compositionally biased region" description="Polar residues" evidence="5">
    <location>
        <begin position="99"/>
        <end position="111"/>
    </location>
</feature>
<feature type="compositionally biased region" description="Low complexity" evidence="5">
    <location>
        <begin position="625"/>
        <end position="642"/>
    </location>
</feature>
<feature type="active site" description="Nucleophile" evidence="4">
    <location>
        <position position="1116"/>
    </location>
</feature>
<feature type="compositionally biased region" description="Low complexity" evidence="5">
    <location>
        <begin position="86"/>
        <end position="97"/>
    </location>
</feature>
<evidence type="ECO:0000313" key="8">
    <source>
        <dbReference type="EMBL" id="EWM30187.1"/>
    </source>
</evidence>
<dbReference type="SUPFAM" id="SSF52151">
    <property type="entry name" value="FabD/lysophospholipase-like"/>
    <property type="match status" value="1"/>
</dbReference>
<evidence type="ECO:0000256" key="3">
    <source>
        <dbReference type="ARBA" id="ARBA00023098"/>
    </source>
</evidence>
<feature type="domain" description="PNPLA" evidence="7">
    <location>
        <begin position="1078"/>
        <end position="1273"/>
    </location>
</feature>
<feature type="short sequence motif" description="GXGXXG" evidence="4">
    <location>
        <begin position="1082"/>
        <end position="1087"/>
    </location>
</feature>
<evidence type="ECO:0000256" key="6">
    <source>
        <dbReference type="SAM" id="Phobius"/>
    </source>
</evidence>
<dbReference type="Gene3D" id="3.40.1090.10">
    <property type="entry name" value="Cytosolic phospholipase A2 catalytic domain"/>
    <property type="match status" value="1"/>
</dbReference>
<name>W7TVL8_9STRA</name>
<feature type="region of interest" description="Disordered" evidence="5">
    <location>
        <begin position="509"/>
        <end position="543"/>
    </location>
</feature>
<evidence type="ECO:0000259" key="7">
    <source>
        <dbReference type="PROSITE" id="PS51635"/>
    </source>
</evidence>
<keyword evidence="6" id="KW-0472">Membrane</keyword>
<organism evidence="8 9">
    <name type="scientific">Nannochloropsis gaditana</name>
    <dbReference type="NCBI Taxonomy" id="72520"/>
    <lineage>
        <taxon>Eukaryota</taxon>
        <taxon>Sar</taxon>
        <taxon>Stramenopiles</taxon>
        <taxon>Ochrophyta</taxon>
        <taxon>Eustigmatophyceae</taxon>
        <taxon>Eustigmatales</taxon>
        <taxon>Monodopsidaceae</taxon>
        <taxon>Nannochloropsis</taxon>
    </lineage>
</organism>
<dbReference type="InterPro" id="IPR016035">
    <property type="entry name" value="Acyl_Trfase/lysoPLipase"/>
</dbReference>
<protein>
    <submittedName>
        <fullName evidence="8">Calcium-independent phospholipase a2-gamma</fullName>
    </submittedName>
</protein>
<comment type="caution">
    <text evidence="8">The sequence shown here is derived from an EMBL/GenBank/DDBJ whole genome shotgun (WGS) entry which is preliminary data.</text>
</comment>
<feature type="region of interest" description="Disordered" evidence="5">
    <location>
        <begin position="559"/>
        <end position="578"/>
    </location>
</feature>
<keyword evidence="9" id="KW-1185">Reference proteome</keyword>
<keyword evidence="2 4" id="KW-0442">Lipid degradation</keyword>
<feature type="transmembrane region" description="Helical" evidence="6">
    <location>
        <begin position="368"/>
        <end position="387"/>
    </location>
</feature>
<feature type="compositionally biased region" description="Polar residues" evidence="5">
    <location>
        <begin position="736"/>
        <end position="746"/>
    </location>
</feature>
<feature type="region of interest" description="Disordered" evidence="5">
    <location>
        <begin position="606"/>
        <end position="662"/>
    </location>
</feature>
<keyword evidence="1 4" id="KW-0378">Hydrolase</keyword>
<reference evidence="8 9" key="1">
    <citation type="journal article" date="2014" name="Mol. Plant">
        <title>Chromosome Scale Genome Assembly and Transcriptome Profiling of Nannochloropsis gaditana in Nitrogen Depletion.</title>
        <authorList>
            <person name="Corteggiani Carpinelli E."/>
            <person name="Telatin A."/>
            <person name="Vitulo N."/>
            <person name="Forcato C."/>
            <person name="D'Angelo M."/>
            <person name="Schiavon R."/>
            <person name="Vezzi A."/>
            <person name="Giacometti G.M."/>
            <person name="Morosinotto T."/>
            <person name="Valle G."/>
        </authorList>
    </citation>
    <scope>NUCLEOTIDE SEQUENCE [LARGE SCALE GENOMIC DNA]</scope>
    <source>
        <strain evidence="8 9">B-31</strain>
    </source>
</reference>
<dbReference type="PANTHER" id="PTHR24185">
    <property type="entry name" value="CALCIUM-INDEPENDENT PHOSPHOLIPASE A2-GAMMA"/>
    <property type="match status" value="1"/>
</dbReference>
<keyword evidence="6" id="KW-1133">Transmembrane helix</keyword>
<feature type="compositionally biased region" description="Basic and acidic residues" evidence="5">
    <location>
        <begin position="708"/>
        <end position="731"/>
    </location>
</feature>
<evidence type="ECO:0000256" key="5">
    <source>
        <dbReference type="SAM" id="MobiDB-lite"/>
    </source>
</evidence>
<feature type="region of interest" description="Disordered" evidence="5">
    <location>
        <begin position="699"/>
        <end position="767"/>
    </location>
</feature>
<dbReference type="PROSITE" id="PS51635">
    <property type="entry name" value="PNPLA"/>
    <property type="match status" value="1"/>
</dbReference>
<accession>W7TVL8</accession>
<feature type="short sequence motif" description="GXSXG" evidence="4">
    <location>
        <begin position="1114"/>
        <end position="1118"/>
    </location>
</feature>
<feature type="region of interest" description="Disordered" evidence="5">
    <location>
        <begin position="86"/>
        <end position="143"/>
    </location>
</feature>
<evidence type="ECO:0000256" key="4">
    <source>
        <dbReference type="PROSITE-ProRule" id="PRU01161"/>
    </source>
</evidence>
<feature type="transmembrane region" description="Helical" evidence="6">
    <location>
        <begin position="394"/>
        <end position="416"/>
    </location>
</feature>
<evidence type="ECO:0000256" key="1">
    <source>
        <dbReference type="ARBA" id="ARBA00022801"/>
    </source>
</evidence>
<feature type="active site" description="Proton acceptor" evidence="4">
    <location>
        <position position="1260"/>
    </location>
</feature>
<dbReference type="OrthoDB" id="630895at2759"/>
<dbReference type="EMBL" id="AZIL01000039">
    <property type="protein sequence ID" value="EWM30187.1"/>
    <property type="molecule type" value="Genomic_DNA"/>
</dbReference>
<gene>
    <name evidence="8" type="ORF">Naga_100090g11</name>
</gene>
<dbReference type="GO" id="GO:0016042">
    <property type="term" value="P:lipid catabolic process"/>
    <property type="evidence" value="ECO:0007669"/>
    <property type="project" value="UniProtKB-UniRule"/>
</dbReference>
<feature type="region of interest" description="Disordered" evidence="5">
    <location>
        <begin position="303"/>
        <end position="349"/>
    </location>
</feature>
<evidence type="ECO:0000256" key="2">
    <source>
        <dbReference type="ARBA" id="ARBA00022963"/>
    </source>
</evidence>
<dbReference type="GO" id="GO:0004620">
    <property type="term" value="F:phospholipase activity"/>
    <property type="evidence" value="ECO:0007669"/>
    <property type="project" value="TreeGrafter"/>
</dbReference>